<evidence type="ECO:0000256" key="7">
    <source>
        <dbReference type="SAM" id="MobiDB-lite"/>
    </source>
</evidence>
<evidence type="ECO:0000256" key="5">
    <source>
        <dbReference type="ARBA" id="ARBA00023004"/>
    </source>
</evidence>
<keyword evidence="6" id="KW-0503">Monooxygenase</keyword>
<dbReference type="PANTHER" id="PTHR11473">
    <property type="entry name" value="AROMATIC AMINO ACID HYDROXYLASE"/>
    <property type="match status" value="1"/>
</dbReference>
<dbReference type="RefSeq" id="WP_321546072.1">
    <property type="nucleotide sequence ID" value="NZ_JAXIVS010000004.1"/>
</dbReference>
<dbReference type="SUPFAM" id="SSF56534">
    <property type="entry name" value="Aromatic aminoacid monoxygenases, catalytic and oligomerization domains"/>
    <property type="match status" value="1"/>
</dbReference>
<gene>
    <name evidence="9" type="ORF">SYV04_13115</name>
</gene>
<dbReference type="Gene3D" id="1.10.800.10">
    <property type="entry name" value="Aromatic amino acid hydroxylase"/>
    <property type="match status" value="1"/>
</dbReference>
<evidence type="ECO:0000313" key="10">
    <source>
        <dbReference type="Proteomes" id="UP001291309"/>
    </source>
</evidence>
<dbReference type="CDD" id="cd00361">
    <property type="entry name" value="arom_aa_hydroxylase"/>
    <property type="match status" value="1"/>
</dbReference>
<feature type="domain" description="Biopterin-dependent aromatic amino acid hydroxylase family profile" evidence="8">
    <location>
        <begin position="1"/>
        <end position="345"/>
    </location>
</feature>
<dbReference type="InterPro" id="IPR001273">
    <property type="entry name" value="ArAA_hydroxylase"/>
</dbReference>
<name>A0ABU5H1K8_9BACT</name>
<reference evidence="9 10" key="1">
    <citation type="submission" date="2023-12" db="EMBL/GenBank/DDBJ databases">
        <title>the genome sequence of Hyalangium sp. s54d21.</title>
        <authorList>
            <person name="Zhang X."/>
        </authorList>
    </citation>
    <scope>NUCLEOTIDE SEQUENCE [LARGE SCALE GENOMIC DNA]</scope>
    <source>
        <strain evidence="10">s54d21</strain>
    </source>
</reference>
<comment type="similarity">
    <text evidence="2">Belongs to the biopterin-dependent aromatic amino acid hydroxylase family.</text>
</comment>
<evidence type="ECO:0000256" key="6">
    <source>
        <dbReference type="ARBA" id="ARBA00023033"/>
    </source>
</evidence>
<dbReference type="GO" id="GO:0016491">
    <property type="term" value="F:oxidoreductase activity"/>
    <property type="evidence" value="ECO:0007669"/>
    <property type="project" value="UniProtKB-KW"/>
</dbReference>
<sequence length="542" mass="59210">MTPTERTLARLPSHLRRYVVGQEYEAYTPRDQAVWRHILRRLRAHLSDKAHAVYLEGLEATGIGVERLPSMDEMNERLARLGWGAVSVRGFIPTAVFTELQSLGVLAIAADIRTHEHIQYTPAPDIVHESAGHAPIIANARYAEFLKRCGLAAFKAIASLEDQVVFEAIRNLSVVKEDPSATPEEVEHAQARLDAAQKGCRYVSESTRASRLYWWTAEYGMVGSLEQPRLYGAGLLSSIGEAEHCLTPAVQKVPLTADCADIGYDITQMQPQLFVARDFEHLFEVLEQFEATLAWKRGGDYGLQEAQRARSVNHLVLSDGREVTGRVERLEPGVSAVAEGLSTALVQLGGPVMLSRGGKAVEKPWTGVALVAFGKGTLPERGEFEFELASGLRLSGFAVGGGEVLNLRGTLGGRELDLPSVARLYLSEGLPSVAGGPADAAAWDRWFGELNAFAEGDGEARARARKAEALPPALAALYREVRAMRESGDIRPDRLEQIAQAAAGFPDDWLLREEVRELREAPQTAPLRSAMSAHKSRTHASA</sequence>
<feature type="region of interest" description="Disordered" evidence="7">
    <location>
        <begin position="520"/>
        <end position="542"/>
    </location>
</feature>
<evidence type="ECO:0000256" key="2">
    <source>
        <dbReference type="ARBA" id="ARBA00009712"/>
    </source>
</evidence>
<dbReference type="EMBL" id="JAXIVS010000004">
    <property type="protein sequence ID" value="MDY7227345.1"/>
    <property type="molecule type" value="Genomic_DNA"/>
</dbReference>
<keyword evidence="3" id="KW-0479">Metal-binding</keyword>
<evidence type="ECO:0000259" key="8">
    <source>
        <dbReference type="PROSITE" id="PS51410"/>
    </source>
</evidence>
<keyword evidence="4 9" id="KW-0560">Oxidoreductase</keyword>
<evidence type="ECO:0000313" key="9">
    <source>
        <dbReference type="EMBL" id="MDY7227345.1"/>
    </source>
</evidence>
<dbReference type="NCBIfam" id="NF010657">
    <property type="entry name" value="PRK14056.1"/>
    <property type="match status" value="1"/>
</dbReference>
<evidence type="ECO:0000256" key="4">
    <source>
        <dbReference type="ARBA" id="ARBA00023002"/>
    </source>
</evidence>
<dbReference type="InterPro" id="IPR036951">
    <property type="entry name" value="ArAA_hydroxylase_sf"/>
</dbReference>
<proteinExistence type="inferred from homology"/>
<dbReference type="InterPro" id="IPR036329">
    <property type="entry name" value="Aro-AA_hydroxylase_C_sf"/>
</dbReference>
<protein>
    <submittedName>
        <fullName evidence="9">Aromatic amino acid hydroxylase</fullName>
        <ecNumber evidence="9">1.14.16.-</ecNumber>
    </submittedName>
</protein>
<comment type="cofactor">
    <cofactor evidence="1">
        <name>Fe(2+)</name>
        <dbReference type="ChEBI" id="CHEBI:29033"/>
    </cofactor>
</comment>
<evidence type="ECO:0000256" key="1">
    <source>
        <dbReference type="ARBA" id="ARBA00001954"/>
    </source>
</evidence>
<dbReference type="EC" id="1.14.16.-" evidence="9"/>
<dbReference type="PROSITE" id="PS51410">
    <property type="entry name" value="BH4_AAA_HYDROXYL_2"/>
    <property type="match status" value="1"/>
</dbReference>
<comment type="caution">
    <text evidence="9">The sequence shown here is derived from an EMBL/GenBank/DDBJ whole genome shotgun (WGS) entry which is preliminary data.</text>
</comment>
<dbReference type="Proteomes" id="UP001291309">
    <property type="component" value="Unassembled WGS sequence"/>
</dbReference>
<accession>A0ABU5H1K8</accession>
<dbReference type="Pfam" id="PF00351">
    <property type="entry name" value="Biopterin_H"/>
    <property type="match status" value="2"/>
</dbReference>
<evidence type="ECO:0000256" key="3">
    <source>
        <dbReference type="ARBA" id="ARBA00022723"/>
    </source>
</evidence>
<dbReference type="InterPro" id="IPR019774">
    <property type="entry name" value="Aromatic-AA_hydroxylase_C"/>
</dbReference>
<keyword evidence="10" id="KW-1185">Reference proteome</keyword>
<dbReference type="PANTHER" id="PTHR11473:SF24">
    <property type="entry name" value="PHENYLALANINE-4-HYDROXYLASE"/>
    <property type="match status" value="1"/>
</dbReference>
<keyword evidence="5" id="KW-0408">Iron</keyword>
<organism evidence="9 10">
    <name type="scientific">Hyalangium rubrum</name>
    <dbReference type="NCBI Taxonomy" id="3103134"/>
    <lineage>
        <taxon>Bacteria</taxon>
        <taxon>Pseudomonadati</taxon>
        <taxon>Myxococcota</taxon>
        <taxon>Myxococcia</taxon>
        <taxon>Myxococcales</taxon>
        <taxon>Cystobacterineae</taxon>
        <taxon>Archangiaceae</taxon>
        <taxon>Hyalangium</taxon>
    </lineage>
</organism>